<dbReference type="EMBL" id="JAHXZJ010000001">
    <property type="protein sequence ID" value="KAH0568865.1"/>
    <property type="molecule type" value="Genomic_DNA"/>
</dbReference>
<gene>
    <name evidence="1" type="ORF">KQX54_021561</name>
</gene>
<evidence type="ECO:0000313" key="2">
    <source>
        <dbReference type="Proteomes" id="UP000826195"/>
    </source>
</evidence>
<sequence length="111" mass="12542">MVSTAHVRGNTADQYRQHKSPVQVPLHPLLANIYPMCVSLSKGCRLNVESSLVPRIVIKSVVEYFNAFSFLHMLMLAFSTSDPSTIQHPPSHLQGYQAEQLPLRRILTKEK</sequence>
<protein>
    <submittedName>
        <fullName evidence="1">Uncharacterized protein</fullName>
    </submittedName>
</protein>
<proteinExistence type="predicted"/>
<accession>A0AAV7J739</accession>
<reference evidence="1 2" key="1">
    <citation type="journal article" date="2021" name="J. Hered.">
        <title>A chromosome-level genome assembly of the parasitoid wasp, Cotesia glomerata (Hymenoptera: Braconidae).</title>
        <authorList>
            <person name="Pinto B.J."/>
            <person name="Weis J.J."/>
            <person name="Gamble T."/>
            <person name="Ode P.J."/>
            <person name="Paul R."/>
            <person name="Zaspel J.M."/>
        </authorList>
    </citation>
    <scope>NUCLEOTIDE SEQUENCE [LARGE SCALE GENOMIC DNA]</scope>
    <source>
        <strain evidence="1">CgM1</strain>
    </source>
</reference>
<name>A0AAV7J739_COTGL</name>
<organism evidence="1 2">
    <name type="scientific">Cotesia glomerata</name>
    <name type="common">Lepidopteran parasitic wasp</name>
    <name type="synonym">Apanteles glomeratus</name>
    <dbReference type="NCBI Taxonomy" id="32391"/>
    <lineage>
        <taxon>Eukaryota</taxon>
        <taxon>Metazoa</taxon>
        <taxon>Ecdysozoa</taxon>
        <taxon>Arthropoda</taxon>
        <taxon>Hexapoda</taxon>
        <taxon>Insecta</taxon>
        <taxon>Pterygota</taxon>
        <taxon>Neoptera</taxon>
        <taxon>Endopterygota</taxon>
        <taxon>Hymenoptera</taxon>
        <taxon>Apocrita</taxon>
        <taxon>Ichneumonoidea</taxon>
        <taxon>Braconidae</taxon>
        <taxon>Microgastrinae</taxon>
        <taxon>Cotesia</taxon>
    </lineage>
</organism>
<dbReference type="AlphaFoldDB" id="A0AAV7J739"/>
<evidence type="ECO:0000313" key="1">
    <source>
        <dbReference type="EMBL" id="KAH0568865.1"/>
    </source>
</evidence>
<keyword evidence="2" id="KW-1185">Reference proteome</keyword>
<dbReference type="Proteomes" id="UP000826195">
    <property type="component" value="Unassembled WGS sequence"/>
</dbReference>
<comment type="caution">
    <text evidence="1">The sequence shown here is derived from an EMBL/GenBank/DDBJ whole genome shotgun (WGS) entry which is preliminary data.</text>
</comment>